<evidence type="ECO:0000313" key="2">
    <source>
        <dbReference type="EMBL" id="VVM08297.1"/>
    </source>
</evidence>
<dbReference type="Proteomes" id="UP000334923">
    <property type="component" value="Unassembled WGS sequence"/>
</dbReference>
<gene>
    <name evidence="2" type="ORF">MAMT_02266</name>
</gene>
<keyword evidence="3" id="KW-1185">Reference proteome</keyword>
<keyword evidence="1" id="KW-1133">Transmembrane helix</keyword>
<accession>A0A5E6MFM9</accession>
<reference evidence="2 3" key="1">
    <citation type="submission" date="2019-09" db="EMBL/GenBank/DDBJ databases">
        <authorList>
            <person name="Cremers G."/>
        </authorList>
    </citation>
    <scope>NUCLEOTIDE SEQUENCE [LARGE SCALE GENOMIC DNA]</scope>
    <source>
        <strain evidence="2">4A</strain>
    </source>
</reference>
<keyword evidence="1" id="KW-0472">Membrane</keyword>
<dbReference type="EMBL" id="CABFVA020000128">
    <property type="protein sequence ID" value="VVM08297.1"/>
    <property type="molecule type" value="Genomic_DNA"/>
</dbReference>
<proteinExistence type="predicted"/>
<organism evidence="2 3">
    <name type="scientific">Methylacidimicrobium tartarophylax</name>
    <dbReference type="NCBI Taxonomy" id="1041768"/>
    <lineage>
        <taxon>Bacteria</taxon>
        <taxon>Pseudomonadati</taxon>
        <taxon>Verrucomicrobiota</taxon>
        <taxon>Methylacidimicrobium</taxon>
    </lineage>
</organism>
<keyword evidence="1" id="KW-0812">Transmembrane</keyword>
<dbReference type="AlphaFoldDB" id="A0A5E6MFM9"/>
<protein>
    <submittedName>
        <fullName evidence="2">Uncharacterized protein</fullName>
    </submittedName>
</protein>
<name>A0A5E6MFM9_9BACT</name>
<feature type="transmembrane region" description="Helical" evidence="1">
    <location>
        <begin position="6"/>
        <end position="30"/>
    </location>
</feature>
<evidence type="ECO:0000313" key="3">
    <source>
        <dbReference type="Proteomes" id="UP000334923"/>
    </source>
</evidence>
<evidence type="ECO:0000256" key="1">
    <source>
        <dbReference type="SAM" id="Phobius"/>
    </source>
</evidence>
<sequence length="42" mass="4314">MTTTLGGMAVFGINGFIMCPTIAAMFIAVWHIDGTARAGATP</sequence>